<reference evidence="3 4" key="1">
    <citation type="submission" date="2020-01" db="EMBL/GenBank/DDBJ databases">
        <title>Investigation of new actinobacteria for the biodesulphurisation of diesel fuel.</title>
        <authorList>
            <person name="Athi Narayanan S.M."/>
        </authorList>
    </citation>
    <scope>NUCLEOTIDE SEQUENCE [LARGE SCALE GENOMIC DNA]</scope>
    <source>
        <strain evidence="3 4">213E</strain>
    </source>
</reference>
<accession>A0A7K3LRZ8</accession>
<dbReference type="InterPro" id="IPR018713">
    <property type="entry name" value="MPAB/Lcp_cat_dom"/>
</dbReference>
<organism evidence="3 4">
    <name type="scientific">Gordonia desulfuricans</name>
    <dbReference type="NCBI Taxonomy" id="89051"/>
    <lineage>
        <taxon>Bacteria</taxon>
        <taxon>Bacillati</taxon>
        <taxon>Actinomycetota</taxon>
        <taxon>Actinomycetes</taxon>
        <taxon>Mycobacteriales</taxon>
        <taxon>Gordoniaceae</taxon>
        <taxon>Gordonia</taxon>
    </lineage>
</organism>
<sequence>MAGQVTIRRPQNMRRAPTTLFDLVTTLGLTSGVANIIMQLSLPPVGYGVNESRVASGSPRRYPIKRARTTGQYLVVAVIGTDADRDLMRAEIAEAHKAVVSEPDSPVRYSGNSPELQKWVAACLFRFYLDQYTLLYGELTEPELDVLTRAAEPLATGVNVRARAWPTSWAEFARYWESRLGDLAIDPPVRHDFETLSDLEFIVEAWGPLGKPFPMLLGPSYRYLTRANLPAEFRDLMGWEWSERDARRFERVKSVLRVADRFGGRAYVRAVYRIQLADFRIRVRLGMPVLGPLRVSDVPIKDGGAQRWITRHLTG</sequence>
<dbReference type="Proteomes" id="UP000466307">
    <property type="component" value="Unassembled WGS sequence"/>
</dbReference>
<evidence type="ECO:0000259" key="2">
    <source>
        <dbReference type="Pfam" id="PF09995"/>
    </source>
</evidence>
<dbReference type="AlphaFoldDB" id="A0A7K3LRZ8"/>
<gene>
    <name evidence="3" type="ORF">GYA93_14985</name>
</gene>
<dbReference type="Pfam" id="PF09995">
    <property type="entry name" value="MPAB_Lcp_cat"/>
    <property type="match status" value="1"/>
</dbReference>
<evidence type="ECO:0000256" key="1">
    <source>
        <dbReference type="SAM" id="Phobius"/>
    </source>
</evidence>
<keyword evidence="1" id="KW-1133">Transmembrane helix</keyword>
<dbReference type="PANTHER" id="PTHR36151:SF3">
    <property type="entry name" value="ER-BOUND OXYGENASE MPAB_MPAB'_RUBBER OXYGENASE CATALYTIC DOMAIN-CONTAINING PROTEIN"/>
    <property type="match status" value="1"/>
</dbReference>
<feature type="domain" description="ER-bound oxygenase mpaB/mpaB'/Rubber oxygenase catalytic" evidence="2">
    <location>
        <begin position="28"/>
        <end position="257"/>
    </location>
</feature>
<evidence type="ECO:0000313" key="3">
    <source>
        <dbReference type="EMBL" id="NDK90876.1"/>
    </source>
</evidence>
<keyword evidence="1" id="KW-0472">Membrane</keyword>
<keyword evidence="4" id="KW-1185">Reference proteome</keyword>
<comment type="caution">
    <text evidence="3">The sequence shown here is derived from an EMBL/GenBank/DDBJ whole genome shotgun (WGS) entry which is preliminary data.</text>
</comment>
<keyword evidence="1" id="KW-0812">Transmembrane</keyword>
<proteinExistence type="predicted"/>
<feature type="transmembrane region" description="Helical" evidence="1">
    <location>
        <begin position="20"/>
        <end position="42"/>
    </location>
</feature>
<dbReference type="EMBL" id="JAADZU010000049">
    <property type="protein sequence ID" value="NDK90876.1"/>
    <property type="molecule type" value="Genomic_DNA"/>
</dbReference>
<name>A0A7K3LRZ8_9ACTN</name>
<dbReference type="PANTHER" id="PTHR36151">
    <property type="entry name" value="BLR2777 PROTEIN"/>
    <property type="match status" value="1"/>
</dbReference>
<dbReference type="GO" id="GO:0016491">
    <property type="term" value="F:oxidoreductase activity"/>
    <property type="evidence" value="ECO:0007669"/>
    <property type="project" value="InterPro"/>
</dbReference>
<protein>
    <submittedName>
        <fullName evidence="3">DUF2236 domain-containing protein</fullName>
    </submittedName>
</protein>
<evidence type="ECO:0000313" key="4">
    <source>
        <dbReference type="Proteomes" id="UP000466307"/>
    </source>
</evidence>